<feature type="coiled-coil region" evidence="1">
    <location>
        <begin position="37"/>
        <end position="64"/>
    </location>
</feature>
<comment type="caution">
    <text evidence="3">The sequence shown here is derived from an EMBL/GenBank/DDBJ whole genome shotgun (WGS) entry which is preliminary data.</text>
</comment>
<evidence type="ECO:0008006" key="5">
    <source>
        <dbReference type="Google" id="ProtNLM"/>
    </source>
</evidence>
<keyword evidence="4" id="KW-1185">Reference proteome</keyword>
<evidence type="ECO:0000313" key="3">
    <source>
        <dbReference type="EMBL" id="TCT22136.1"/>
    </source>
</evidence>
<evidence type="ECO:0000313" key="4">
    <source>
        <dbReference type="Proteomes" id="UP000295717"/>
    </source>
</evidence>
<feature type="compositionally biased region" description="Low complexity" evidence="2">
    <location>
        <begin position="206"/>
        <end position="217"/>
    </location>
</feature>
<proteinExistence type="predicted"/>
<dbReference type="EMBL" id="SMAO01000003">
    <property type="protein sequence ID" value="TCT22136.1"/>
    <property type="molecule type" value="Genomic_DNA"/>
</dbReference>
<accession>A0A4R3N2F3</accession>
<dbReference type="Proteomes" id="UP000295717">
    <property type="component" value="Unassembled WGS sequence"/>
</dbReference>
<protein>
    <recommendedName>
        <fullName evidence="5">Phage shock protein A (PspA) family protein</fullName>
    </recommendedName>
</protein>
<dbReference type="RefSeq" id="WP_132976535.1">
    <property type="nucleotide sequence ID" value="NZ_SMAO01000003.1"/>
</dbReference>
<name>A0A4R3N2F3_9GAMM</name>
<feature type="coiled-coil region" evidence="1">
    <location>
        <begin position="130"/>
        <end position="178"/>
    </location>
</feature>
<evidence type="ECO:0000256" key="1">
    <source>
        <dbReference type="SAM" id="Coils"/>
    </source>
</evidence>
<keyword evidence="1" id="KW-0175">Coiled coil</keyword>
<sequence>MLNFLRHFAGVKTDQAMQAGLEALVRWDPKGATEAELRTMEEHLDDLGMEVAQARSAYDREQKEADAIRSLLNQRMAAAEMLQTQLSAEADPIRKGQLEKSLGTLLDMLEDMTPEVERETSEAADAKDFLGMLESTYADAGAKLKEARRQLERAERDLKRAEQQRELAERQAEAARRAAGLSSSTNSLNIALKAMNEAAAHDLAKADAAASKAKLLAPTRPEQDDPNIAAALAAASGRAPTAQSASERLARLKSLQG</sequence>
<feature type="compositionally biased region" description="Low complexity" evidence="2">
    <location>
        <begin position="229"/>
        <end position="242"/>
    </location>
</feature>
<feature type="region of interest" description="Disordered" evidence="2">
    <location>
        <begin position="203"/>
        <end position="257"/>
    </location>
</feature>
<dbReference type="OrthoDB" id="5765304at2"/>
<reference evidence="3 4" key="1">
    <citation type="submission" date="2019-03" db="EMBL/GenBank/DDBJ databases">
        <title>Genomic Encyclopedia of Type Strains, Phase IV (KMG-IV): sequencing the most valuable type-strain genomes for metagenomic binning, comparative biology and taxonomic classification.</title>
        <authorList>
            <person name="Goeker M."/>
        </authorList>
    </citation>
    <scope>NUCLEOTIDE SEQUENCE [LARGE SCALE GENOMIC DNA]</scope>
    <source>
        <strain evidence="3 4">DSM 13587</strain>
    </source>
</reference>
<evidence type="ECO:0000256" key="2">
    <source>
        <dbReference type="SAM" id="MobiDB-lite"/>
    </source>
</evidence>
<organism evidence="3 4">
    <name type="scientific">Thiobaca trueperi</name>
    <dbReference type="NCBI Taxonomy" id="127458"/>
    <lineage>
        <taxon>Bacteria</taxon>
        <taxon>Pseudomonadati</taxon>
        <taxon>Pseudomonadota</taxon>
        <taxon>Gammaproteobacteria</taxon>
        <taxon>Chromatiales</taxon>
        <taxon>Chromatiaceae</taxon>
        <taxon>Thiobaca</taxon>
    </lineage>
</organism>
<dbReference type="AlphaFoldDB" id="A0A4R3N2F3"/>
<gene>
    <name evidence="3" type="ORF">EDC35_103235</name>
</gene>